<accession>A0A0V8ECB2</accession>
<feature type="signal peptide" evidence="1">
    <location>
        <begin position="1"/>
        <end position="26"/>
    </location>
</feature>
<name>A0A0V8ECB2_LACLL</name>
<keyword evidence="1" id="KW-0732">Signal</keyword>
<dbReference type="AlphaFoldDB" id="A0A0V8ECB2"/>
<gene>
    <name evidence="2" type="ORF">M20_0101</name>
</gene>
<protein>
    <submittedName>
        <fullName evidence="2">Uncharacterized protein</fullName>
    </submittedName>
</protein>
<proteinExistence type="predicted"/>
<dbReference type="EMBL" id="LKLU01000002">
    <property type="protein sequence ID" value="KSU23478.1"/>
    <property type="molecule type" value="Genomic_DNA"/>
</dbReference>
<dbReference type="Proteomes" id="UP000053719">
    <property type="component" value="Unassembled WGS sequence"/>
</dbReference>
<evidence type="ECO:0000256" key="1">
    <source>
        <dbReference type="SAM" id="SignalP"/>
    </source>
</evidence>
<organism evidence="2 3">
    <name type="scientific">Lactococcus lactis subsp. lactis</name>
    <name type="common">Streptococcus lactis</name>
    <dbReference type="NCBI Taxonomy" id="1360"/>
    <lineage>
        <taxon>Bacteria</taxon>
        <taxon>Bacillati</taxon>
        <taxon>Bacillota</taxon>
        <taxon>Bacilli</taxon>
        <taxon>Lactobacillales</taxon>
        <taxon>Streptococcaceae</taxon>
        <taxon>Lactococcus</taxon>
    </lineage>
</organism>
<evidence type="ECO:0000313" key="3">
    <source>
        <dbReference type="Proteomes" id="UP000053719"/>
    </source>
</evidence>
<comment type="caution">
    <text evidence="2">The sequence shown here is derived from an EMBL/GenBank/DDBJ whole genome shotgun (WGS) entry which is preliminary data.</text>
</comment>
<reference evidence="3" key="1">
    <citation type="submission" date="2015-10" db="EMBL/GenBank/DDBJ databases">
        <title>Draft Genome Sequences of 11 Lactococcus lactis subspecies cremoris strains.</title>
        <authorList>
            <person name="Wels M."/>
            <person name="Backus L."/>
            <person name="Boekhorst J."/>
            <person name="Dijkstra A."/>
            <person name="Beerthuizen M."/>
            <person name="Kelly W."/>
            <person name="Siezen R."/>
            <person name="Bachmann H."/>
            <person name="Van Hijum S."/>
        </authorList>
    </citation>
    <scope>NUCLEOTIDE SEQUENCE [LARGE SCALE GENOMIC DNA]</scope>
    <source>
        <strain evidence="3">M20</strain>
    </source>
</reference>
<sequence>MKKFKLGSFISLVFTFVLFTGISANADEFTNVGSLYDKAVSQNIIDPNLYPKANWEKDELSSMRPSYEQYKKYDPSTTYEEWLKF</sequence>
<dbReference type="RefSeq" id="WP_058211253.1">
    <property type="nucleotide sequence ID" value="NZ_LKLU01000002.1"/>
</dbReference>
<dbReference type="PATRIC" id="fig|1360.114.peg.2085"/>
<feature type="chain" id="PRO_5006891641" evidence="1">
    <location>
        <begin position="27"/>
        <end position="85"/>
    </location>
</feature>
<evidence type="ECO:0000313" key="2">
    <source>
        <dbReference type="EMBL" id="KSU23478.1"/>
    </source>
</evidence>